<feature type="region of interest" description="Disordered" evidence="1">
    <location>
        <begin position="505"/>
        <end position="524"/>
    </location>
</feature>
<dbReference type="AlphaFoldDB" id="A0A7S1KR88"/>
<feature type="compositionally biased region" description="Polar residues" evidence="1">
    <location>
        <begin position="507"/>
        <end position="520"/>
    </location>
</feature>
<proteinExistence type="predicted"/>
<name>A0A7S1KR88_9EUKA</name>
<accession>A0A7S1KR88</accession>
<reference evidence="2" key="1">
    <citation type="submission" date="2021-01" db="EMBL/GenBank/DDBJ databases">
        <authorList>
            <person name="Corre E."/>
            <person name="Pelletier E."/>
            <person name="Niang G."/>
            <person name="Scheremetjew M."/>
            <person name="Finn R."/>
            <person name="Kale V."/>
            <person name="Holt S."/>
            <person name="Cochrane G."/>
            <person name="Meng A."/>
            <person name="Brown T."/>
            <person name="Cohen L."/>
        </authorList>
    </citation>
    <scope>NUCLEOTIDE SEQUENCE</scope>
    <source>
        <strain evidence="2">WS</strain>
    </source>
</reference>
<sequence length="566" mass="63754">MFVTPLLKSPPQIFSSRLAHSNASIISSLQTQFKALNRTIEIIYDALTNKAQTCLSSHEQQEYMQKVISFATQSIEDTMQEIRNCEVCLVSKLSDKQAAKGRYTSPSGGVPRSRPRDGMASLSMRQHLKSVAAWLSSGDFSSRNSKAQHKQELKLLEEVHWKAGNVLVNRAQTLPRRFLMRHQYIHSTCILKRLRQDTVDVKESLMSFQIELKDFVHSLTVVREHPHLLKQENHTQHFMEFGEIEESSKSHFTPAPRKSQSPTRSTRRKKSTHKRQKSPVASRRPKSAVSTRRATSTLPAPPSHSARTEGLPLSTSKSKPPLVRIPSVPPTPESDTTNAPLDFNSYIALSMKQEESASPMTTPMRPQSATPTRLHRQRIIHVEDPSLKRRSKTSRTPSPAQVISARYSVTGRSSVQQRSPSSFSRSSSPAISKETSRMDARPQSATVRRRHSHTASPGEGLLYKMTSSTDREQFDPAVQSTETLHVETSMPRLRGGRAPERFRRSQLRGNSSRRAQSAMSMTDGLRRERISVEVHPPFGRGIRTRLSVTNFHINDDGKIAAHFEPQ</sequence>
<feature type="compositionally biased region" description="Low complexity" evidence="1">
    <location>
        <begin position="412"/>
        <end position="429"/>
    </location>
</feature>
<gene>
    <name evidence="2" type="ORF">PCOS0759_LOCUS5873</name>
</gene>
<feature type="compositionally biased region" description="Polar residues" evidence="1">
    <location>
        <begin position="356"/>
        <end position="371"/>
    </location>
</feature>
<feature type="region of interest" description="Disordered" evidence="1">
    <location>
        <begin position="354"/>
        <end position="462"/>
    </location>
</feature>
<organism evidence="2">
    <name type="scientific">Percolomonas cosmopolitus</name>
    <dbReference type="NCBI Taxonomy" id="63605"/>
    <lineage>
        <taxon>Eukaryota</taxon>
        <taxon>Discoba</taxon>
        <taxon>Heterolobosea</taxon>
        <taxon>Tetramitia</taxon>
        <taxon>Eutetramitia</taxon>
        <taxon>Percolomonadidae</taxon>
        <taxon>Percolomonas</taxon>
    </lineage>
</organism>
<dbReference type="EMBL" id="HBGD01007023">
    <property type="protein sequence ID" value="CAD9082633.1"/>
    <property type="molecule type" value="Transcribed_RNA"/>
</dbReference>
<feature type="compositionally biased region" description="Basic residues" evidence="1">
    <location>
        <begin position="265"/>
        <end position="277"/>
    </location>
</feature>
<feature type="region of interest" description="Disordered" evidence="1">
    <location>
        <begin position="100"/>
        <end position="119"/>
    </location>
</feature>
<evidence type="ECO:0000256" key="1">
    <source>
        <dbReference type="SAM" id="MobiDB-lite"/>
    </source>
</evidence>
<evidence type="ECO:0000313" key="2">
    <source>
        <dbReference type="EMBL" id="CAD9082633.1"/>
    </source>
</evidence>
<feature type="compositionally biased region" description="Polar residues" evidence="1">
    <location>
        <begin position="288"/>
        <end position="298"/>
    </location>
</feature>
<feature type="region of interest" description="Disordered" evidence="1">
    <location>
        <begin position="245"/>
        <end position="340"/>
    </location>
</feature>
<protein>
    <submittedName>
        <fullName evidence="2">Uncharacterized protein</fullName>
    </submittedName>
</protein>